<protein>
    <submittedName>
        <fullName evidence="2">Nucleic acid-binding Zn-ribbon protein</fullName>
    </submittedName>
</protein>
<proteinExistence type="predicted"/>
<evidence type="ECO:0000313" key="3">
    <source>
        <dbReference type="Proteomes" id="UP000823201"/>
    </source>
</evidence>
<evidence type="ECO:0000313" key="2">
    <source>
        <dbReference type="EMBL" id="MBM7658107.1"/>
    </source>
</evidence>
<evidence type="ECO:0000256" key="1">
    <source>
        <dbReference type="SAM" id="Coils"/>
    </source>
</evidence>
<comment type="caution">
    <text evidence="2">The sequence shown here is derived from an EMBL/GenBank/DDBJ whole genome shotgun (WGS) entry which is preliminary data.</text>
</comment>
<keyword evidence="1" id="KW-0175">Coiled coil</keyword>
<organism evidence="2 3">
    <name type="scientific">Sporolactobacillus spathodeae</name>
    <dbReference type="NCBI Taxonomy" id="1465502"/>
    <lineage>
        <taxon>Bacteria</taxon>
        <taxon>Bacillati</taxon>
        <taxon>Bacillota</taxon>
        <taxon>Bacilli</taxon>
        <taxon>Bacillales</taxon>
        <taxon>Sporolactobacillaceae</taxon>
        <taxon>Sporolactobacillus</taxon>
    </lineage>
</organism>
<dbReference type="EMBL" id="JAFBEV010000012">
    <property type="protein sequence ID" value="MBM7658107.1"/>
    <property type="molecule type" value="Genomic_DNA"/>
</dbReference>
<feature type="coiled-coil region" evidence="1">
    <location>
        <begin position="7"/>
        <end position="48"/>
    </location>
</feature>
<reference evidence="2 3" key="1">
    <citation type="submission" date="2021-01" db="EMBL/GenBank/DDBJ databases">
        <title>Genomic Encyclopedia of Type Strains, Phase IV (KMG-IV): sequencing the most valuable type-strain genomes for metagenomic binning, comparative biology and taxonomic classification.</title>
        <authorList>
            <person name="Goeker M."/>
        </authorList>
    </citation>
    <scope>NUCLEOTIDE SEQUENCE [LARGE SCALE GENOMIC DNA]</scope>
    <source>
        <strain evidence="2 3">DSM 100968</strain>
    </source>
</reference>
<accession>A0ABS2QAW4</accession>
<name>A0ABS2QAW4_9BACL</name>
<dbReference type="Proteomes" id="UP000823201">
    <property type="component" value="Unassembled WGS sequence"/>
</dbReference>
<dbReference type="RefSeq" id="WP_205006641.1">
    <property type="nucleotide sequence ID" value="NZ_CBCRXA010000018.1"/>
</dbReference>
<keyword evidence="3" id="KW-1185">Reference proteome</keyword>
<gene>
    <name evidence="2" type="ORF">JOC27_001560</name>
</gene>
<sequence length="73" mass="8614">MAKKNRSSDAQAELTKLYQKEADLEQELIQVRHEIDRLERSNDDFNQRHEADMKKLAEIEQSLSELLNGWKLS</sequence>